<evidence type="ECO:0000313" key="4">
    <source>
        <dbReference type="Proteomes" id="UP000223828"/>
    </source>
</evidence>
<dbReference type="EMBL" id="CP093217">
    <property type="protein sequence ID" value="UQW80493.1"/>
    <property type="molecule type" value="Genomic_DNA"/>
</dbReference>
<name>A0A2C6WMG8_9STAP</name>
<reference evidence="3" key="4">
    <citation type="submission" date="2022-03" db="EMBL/GenBank/DDBJ databases">
        <title>Complete Genome Sequence of Staphylococcus edaphicus strain CCM 8731.</title>
        <authorList>
            <person name="Rimmer C.O."/>
            <person name="Thomas J.C."/>
        </authorList>
    </citation>
    <scope>NUCLEOTIDE SEQUENCE</scope>
    <source>
        <strain evidence="3">CCM 8731</strain>
    </source>
</reference>
<reference evidence="4" key="2">
    <citation type="submission" date="2017-10" db="EMBL/GenBank/DDBJ databases">
        <title>Staphylococcus edaphicus sp. nov., isolated in Antarctica, harbouring mecC gene and genomic islands essential in adaptation to extreme environment.</title>
        <authorList>
            <person name="Pantucek R."/>
            <person name="Sedlacek I."/>
            <person name="Indrakova A."/>
            <person name="Vrbovska V."/>
            <person name="Maslanova I."/>
            <person name="Kovarovic V."/>
            <person name="Svec P."/>
            <person name="Kralova S."/>
            <person name="Kristofova L."/>
            <person name="Keklakova J."/>
            <person name="Petras P."/>
            <person name="Doskar J."/>
        </authorList>
    </citation>
    <scope>NUCLEOTIDE SEQUENCE [LARGE SCALE GENOMIC DNA]</scope>
    <source>
        <strain evidence="4">CCM 5085</strain>
    </source>
</reference>
<proteinExistence type="predicted"/>
<organism evidence="2 4">
    <name type="scientific">Staphylococcus edaphicus</name>
    <dbReference type="NCBI Taxonomy" id="1955013"/>
    <lineage>
        <taxon>Bacteria</taxon>
        <taxon>Bacillati</taxon>
        <taxon>Bacillota</taxon>
        <taxon>Bacilli</taxon>
        <taxon>Bacillales</taxon>
        <taxon>Staphylococcaceae</taxon>
        <taxon>Staphylococcus</taxon>
    </lineage>
</organism>
<dbReference type="RefSeq" id="WP_099090536.1">
    <property type="nucleotide sequence ID" value="NZ_CP093217.1"/>
</dbReference>
<dbReference type="Proteomes" id="UP000223828">
    <property type="component" value="Unassembled WGS sequence"/>
</dbReference>
<accession>A0A2C6WMG8</accession>
<sequence>MKKPSLRTILLTIFWILILLYAGYVTFGEHKFAYHPIVFLFLFAIGANLIRKVAPKDTYEKYQNNTDKLQ</sequence>
<keyword evidence="5" id="KW-1185">Reference proteome</keyword>
<evidence type="ECO:0000313" key="3">
    <source>
        <dbReference type="EMBL" id="UQW80493.1"/>
    </source>
</evidence>
<keyword evidence="1" id="KW-1133">Transmembrane helix</keyword>
<dbReference type="AlphaFoldDB" id="A0A2C6WMG8"/>
<evidence type="ECO:0000313" key="5">
    <source>
        <dbReference type="Proteomes" id="UP001056588"/>
    </source>
</evidence>
<feature type="transmembrane region" description="Helical" evidence="1">
    <location>
        <begin position="33"/>
        <end position="50"/>
    </location>
</feature>
<evidence type="ECO:0000313" key="2">
    <source>
        <dbReference type="EMBL" id="PHK49343.1"/>
    </source>
</evidence>
<dbReference type="EMBL" id="MRZN01000013">
    <property type="protein sequence ID" value="PHK49343.1"/>
    <property type="molecule type" value="Genomic_DNA"/>
</dbReference>
<reference evidence="2" key="3">
    <citation type="submission" date="2017-10" db="EMBL/GenBank/DDBJ databases">
        <authorList>
            <person name="Vrbovska V."/>
            <person name="Kovarovic V."/>
            <person name="Indrakova A."/>
        </authorList>
    </citation>
    <scope>NUCLEOTIDE SEQUENCE</scope>
    <source>
        <strain evidence="2">CCM 8730</strain>
    </source>
</reference>
<protein>
    <submittedName>
        <fullName evidence="2">Uncharacterized protein</fullName>
    </submittedName>
</protein>
<reference evidence="2" key="1">
    <citation type="journal article" date="2017" name="Appl. Environ. Microbiol.">
        <title>Staphylococcus edaphicus sp. nov., isolated in Antarctica, harbours mecC gene and genomic islands with suspected role in adaptation to extreme environment.</title>
        <authorList>
            <person name="Pantucek R."/>
            <person name="Sedlacek I."/>
            <person name="Indrakova A."/>
            <person name="Vrbovska V."/>
            <person name="Maslanova I."/>
            <person name="Kovarovic V."/>
            <person name="Svec P."/>
            <person name="Kralova S."/>
            <person name="Kristofova L."/>
            <person name="Keklakova J."/>
            <person name="Petras P."/>
            <person name="Doskar J."/>
        </authorList>
    </citation>
    <scope>NUCLEOTIDE SEQUENCE</scope>
    <source>
        <strain evidence="2">CCM 8730</strain>
    </source>
</reference>
<keyword evidence="1" id="KW-0472">Membrane</keyword>
<keyword evidence="1" id="KW-0812">Transmembrane</keyword>
<feature type="transmembrane region" description="Helical" evidence="1">
    <location>
        <begin position="9"/>
        <end position="27"/>
    </location>
</feature>
<evidence type="ECO:0000256" key="1">
    <source>
        <dbReference type="SAM" id="Phobius"/>
    </source>
</evidence>
<dbReference type="Proteomes" id="UP001056588">
    <property type="component" value="Chromosome"/>
</dbReference>
<dbReference type="OrthoDB" id="2402100at2"/>
<gene>
    <name evidence="2" type="ORF">BTJ66_08480</name>
    <name evidence="3" type="ORF">MNY58_07705</name>
</gene>